<evidence type="ECO:0000256" key="8">
    <source>
        <dbReference type="ARBA" id="ARBA00022989"/>
    </source>
</evidence>
<gene>
    <name evidence="14" type="primary">ATP8</name>
</gene>
<dbReference type="InterPro" id="IPR001421">
    <property type="entry name" value="ATP8_metazoa"/>
</dbReference>
<evidence type="ECO:0000256" key="6">
    <source>
        <dbReference type="ARBA" id="ARBA00022692"/>
    </source>
</evidence>
<evidence type="ECO:0000256" key="4">
    <source>
        <dbReference type="ARBA" id="ARBA00022448"/>
    </source>
</evidence>
<evidence type="ECO:0000256" key="10">
    <source>
        <dbReference type="ARBA" id="ARBA00023128"/>
    </source>
</evidence>
<keyword evidence="10 12" id="KW-0496">Mitochondrion</keyword>
<feature type="transmembrane region" description="Helical" evidence="13">
    <location>
        <begin position="12"/>
        <end position="35"/>
    </location>
</feature>
<keyword evidence="8 13" id="KW-1133">Transmembrane helix</keyword>
<keyword evidence="5 12" id="KW-0138">CF(0)</keyword>
<dbReference type="GO" id="GO:0015986">
    <property type="term" value="P:proton motive force-driven ATP synthesis"/>
    <property type="evidence" value="ECO:0007669"/>
    <property type="project" value="InterPro"/>
</dbReference>
<geneLocation type="mitochondrion" evidence="14"/>
<dbReference type="AlphaFoldDB" id="A0A9E8MHX5"/>
<keyword evidence="9 12" id="KW-0406">Ion transport</keyword>
<sequence>MPQMAPINWLNLFFMFTITYIMFCILNYFNFFLMYPTPPSKNFSSKNNQLTWKW</sequence>
<proteinExistence type="inferred from homology"/>
<evidence type="ECO:0000256" key="1">
    <source>
        <dbReference type="ARBA" id="ARBA00004304"/>
    </source>
</evidence>
<keyword evidence="7 12" id="KW-0375">Hydrogen ion transport</keyword>
<evidence type="ECO:0000256" key="7">
    <source>
        <dbReference type="ARBA" id="ARBA00022781"/>
    </source>
</evidence>
<reference evidence="14" key="1">
    <citation type="submission" date="2021-08" db="EMBL/GenBank/DDBJ databases">
        <title>When details matter: Integrative revision of Holarctic Coelophthinia Edwards (Diptera, Mycetophilidae) and mapping of its mitogenome, leads to the description of four new pseudocryptic species.</title>
        <authorList>
            <person name="Kjaerandsen J."/>
            <person name="Kerr P.H."/>
            <person name="Lindemann J.P."/>
            <person name="Kurina O."/>
        </authorList>
    </citation>
    <scope>NUCLEOTIDE SEQUENCE</scope>
    <source>
        <tissue evidence="14">Whole specimen</tissue>
    </source>
</reference>
<protein>
    <recommendedName>
        <fullName evidence="12">ATP synthase complex subunit 8</fullName>
    </recommendedName>
</protein>
<evidence type="ECO:0000256" key="2">
    <source>
        <dbReference type="ARBA" id="ARBA00008892"/>
    </source>
</evidence>
<comment type="subcellular location">
    <subcellularLocation>
        <location evidence="1 12">Mitochondrion membrane</location>
        <topology evidence="1 12">Single-pass membrane protein</topology>
    </subcellularLocation>
</comment>
<evidence type="ECO:0000256" key="3">
    <source>
        <dbReference type="ARBA" id="ARBA00011291"/>
    </source>
</evidence>
<keyword evidence="6 12" id="KW-0812">Transmembrane</keyword>
<dbReference type="GO" id="GO:0045259">
    <property type="term" value="C:proton-transporting ATP synthase complex"/>
    <property type="evidence" value="ECO:0007669"/>
    <property type="project" value="UniProtKB-KW"/>
</dbReference>
<evidence type="ECO:0000256" key="12">
    <source>
        <dbReference type="RuleBase" id="RU003661"/>
    </source>
</evidence>
<dbReference type="GO" id="GO:0015078">
    <property type="term" value="F:proton transmembrane transporter activity"/>
    <property type="evidence" value="ECO:0007669"/>
    <property type="project" value="InterPro"/>
</dbReference>
<evidence type="ECO:0000256" key="13">
    <source>
        <dbReference type="SAM" id="Phobius"/>
    </source>
</evidence>
<evidence type="ECO:0000256" key="5">
    <source>
        <dbReference type="ARBA" id="ARBA00022547"/>
    </source>
</evidence>
<evidence type="ECO:0000256" key="9">
    <source>
        <dbReference type="ARBA" id="ARBA00023065"/>
    </source>
</evidence>
<comment type="similarity">
    <text evidence="2 12">Belongs to the ATPase protein 8 family.</text>
</comment>
<evidence type="ECO:0000256" key="11">
    <source>
        <dbReference type="ARBA" id="ARBA00023136"/>
    </source>
</evidence>
<evidence type="ECO:0000313" key="14">
    <source>
        <dbReference type="EMBL" id="WAB69686.1"/>
    </source>
</evidence>
<keyword evidence="4 12" id="KW-0813">Transport</keyword>
<dbReference type="EMBL" id="MZ853147">
    <property type="protein sequence ID" value="WAB69686.1"/>
    <property type="molecule type" value="Genomic_DNA"/>
</dbReference>
<dbReference type="GO" id="GO:0031966">
    <property type="term" value="C:mitochondrial membrane"/>
    <property type="evidence" value="ECO:0007669"/>
    <property type="project" value="UniProtKB-SubCell"/>
</dbReference>
<comment type="subunit">
    <text evidence="3">F-type ATPases have 2 components, CF(1) - the catalytic core - and CF(0) - the membrane proton channel.</text>
</comment>
<accession>A0A9E8MHX5</accession>
<keyword evidence="11 13" id="KW-0472">Membrane</keyword>
<organism evidence="14">
    <name type="scientific">Coelophthinia sp. 1 JPL-2022a</name>
    <dbReference type="NCBI Taxonomy" id="3002427"/>
    <lineage>
        <taxon>Eukaryota</taxon>
        <taxon>Metazoa</taxon>
        <taxon>Ecdysozoa</taxon>
        <taxon>Arthropoda</taxon>
        <taxon>Hexapoda</taxon>
        <taxon>Insecta</taxon>
        <taxon>Pterygota</taxon>
        <taxon>Neoptera</taxon>
        <taxon>Endopterygota</taxon>
        <taxon>Diptera</taxon>
        <taxon>Nematocera</taxon>
        <taxon>Sciaroidea</taxon>
        <taxon>Mycetophilidae</taxon>
        <taxon>Coelophthinia</taxon>
    </lineage>
</organism>
<dbReference type="Pfam" id="PF00895">
    <property type="entry name" value="ATP-synt_8"/>
    <property type="match status" value="1"/>
</dbReference>
<name>A0A9E8MHX5_9DIPT</name>